<feature type="domain" description="GtrA/DPMS transmembrane" evidence="7">
    <location>
        <begin position="7"/>
        <end position="130"/>
    </location>
</feature>
<evidence type="ECO:0000256" key="4">
    <source>
        <dbReference type="ARBA" id="ARBA00022989"/>
    </source>
</evidence>
<dbReference type="PANTHER" id="PTHR38459:SF1">
    <property type="entry name" value="PROPHAGE BACTOPRENOL-LINKED GLUCOSE TRANSLOCASE HOMOLOG"/>
    <property type="match status" value="1"/>
</dbReference>
<accession>A0A7V9Z817</accession>
<evidence type="ECO:0000256" key="1">
    <source>
        <dbReference type="ARBA" id="ARBA00004141"/>
    </source>
</evidence>
<keyword evidence="3 6" id="KW-0812">Transmembrane</keyword>
<evidence type="ECO:0000256" key="6">
    <source>
        <dbReference type="SAM" id="Phobius"/>
    </source>
</evidence>
<gene>
    <name evidence="8" type="ORF">HNR31_002555</name>
</gene>
<evidence type="ECO:0000256" key="2">
    <source>
        <dbReference type="ARBA" id="ARBA00009399"/>
    </source>
</evidence>
<dbReference type="InterPro" id="IPR007267">
    <property type="entry name" value="GtrA_DPMS_TM"/>
</dbReference>
<comment type="similarity">
    <text evidence="2">Belongs to the GtrA family.</text>
</comment>
<name>A0A7V9Z817_9BACL</name>
<feature type="transmembrane region" description="Helical" evidence="6">
    <location>
        <begin position="7"/>
        <end position="27"/>
    </location>
</feature>
<feature type="transmembrane region" description="Helical" evidence="6">
    <location>
        <begin position="103"/>
        <end position="123"/>
    </location>
</feature>
<organism evidence="8 9">
    <name type="scientific">Thermaerobacillus caldiproteolyticus</name>
    <dbReference type="NCBI Taxonomy" id="247480"/>
    <lineage>
        <taxon>Bacteria</taxon>
        <taxon>Bacillati</taxon>
        <taxon>Bacillota</taxon>
        <taxon>Bacilli</taxon>
        <taxon>Bacillales</taxon>
        <taxon>Anoxybacillaceae</taxon>
        <taxon>Thermaerobacillus</taxon>
    </lineage>
</organism>
<dbReference type="Proteomes" id="UP000523087">
    <property type="component" value="Unassembled WGS sequence"/>
</dbReference>
<protein>
    <submittedName>
        <fullName evidence="8">Putative flippase GtrA</fullName>
    </submittedName>
</protein>
<feature type="transmembrane region" description="Helical" evidence="6">
    <location>
        <begin position="64"/>
        <end position="83"/>
    </location>
</feature>
<comment type="caution">
    <text evidence="8">The sequence shown here is derived from an EMBL/GenBank/DDBJ whole genome shotgun (WGS) entry which is preliminary data.</text>
</comment>
<evidence type="ECO:0000256" key="3">
    <source>
        <dbReference type="ARBA" id="ARBA00022692"/>
    </source>
</evidence>
<feature type="transmembrane region" description="Helical" evidence="6">
    <location>
        <begin position="33"/>
        <end position="52"/>
    </location>
</feature>
<dbReference type="GO" id="GO:0005886">
    <property type="term" value="C:plasma membrane"/>
    <property type="evidence" value="ECO:0007669"/>
    <property type="project" value="TreeGrafter"/>
</dbReference>
<evidence type="ECO:0000313" key="8">
    <source>
        <dbReference type="EMBL" id="MBA2875765.1"/>
    </source>
</evidence>
<dbReference type="InterPro" id="IPR051401">
    <property type="entry name" value="GtrA_CellWall_Glycosyl"/>
</dbReference>
<dbReference type="Pfam" id="PF04138">
    <property type="entry name" value="GtrA_DPMS_TM"/>
    <property type="match status" value="1"/>
</dbReference>
<keyword evidence="9" id="KW-1185">Reference proteome</keyword>
<dbReference type="RefSeq" id="WP_181556543.1">
    <property type="nucleotide sequence ID" value="NZ_CP064060.1"/>
</dbReference>
<keyword evidence="4 6" id="KW-1133">Transmembrane helix</keyword>
<reference evidence="8 9" key="1">
    <citation type="submission" date="2020-07" db="EMBL/GenBank/DDBJ databases">
        <title>Genomic Encyclopedia of Type Strains, Phase IV (KMG-IV): sequencing the most valuable type-strain genomes for metagenomic binning, comparative biology and taxonomic classification.</title>
        <authorList>
            <person name="Goeker M."/>
        </authorList>
    </citation>
    <scope>NUCLEOTIDE SEQUENCE [LARGE SCALE GENOMIC DNA]</scope>
    <source>
        <strain evidence="8 9">DSM 15730</strain>
    </source>
</reference>
<sequence length="132" mass="15101">MNHPFFRFLLVGLMNTAVGLSSMYMLLHLAHFSYWWATLIGNTIGAIVSYILNRVFTFQSNAPIADSAVRFLIVIMTCYFVSYRLAKQIADWTMTTISIVPPHYTNDIAILFGTALYTVLNYLGQKRFVFVK</sequence>
<evidence type="ECO:0000259" key="7">
    <source>
        <dbReference type="Pfam" id="PF04138"/>
    </source>
</evidence>
<dbReference type="PANTHER" id="PTHR38459">
    <property type="entry name" value="PROPHAGE BACTOPRENOL-LINKED GLUCOSE TRANSLOCASE HOMOLOG"/>
    <property type="match status" value="1"/>
</dbReference>
<comment type="subcellular location">
    <subcellularLocation>
        <location evidence="1">Membrane</location>
        <topology evidence="1">Multi-pass membrane protein</topology>
    </subcellularLocation>
</comment>
<proteinExistence type="inferred from homology"/>
<dbReference type="AlphaFoldDB" id="A0A7V9Z817"/>
<keyword evidence="5 6" id="KW-0472">Membrane</keyword>
<evidence type="ECO:0000256" key="5">
    <source>
        <dbReference type="ARBA" id="ARBA00023136"/>
    </source>
</evidence>
<evidence type="ECO:0000313" key="9">
    <source>
        <dbReference type="Proteomes" id="UP000523087"/>
    </source>
</evidence>
<dbReference type="GO" id="GO:0000271">
    <property type="term" value="P:polysaccharide biosynthetic process"/>
    <property type="evidence" value="ECO:0007669"/>
    <property type="project" value="InterPro"/>
</dbReference>
<dbReference type="EMBL" id="JACDUT010000007">
    <property type="protein sequence ID" value="MBA2875765.1"/>
    <property type="molecule type" value="Genomic_DNA"/>
</dbReference>